<comment type="caution">
    <text evidence="1">The sequence shown here is derived from an EMBL/GenBank/DDBJ whole genome shotgun (WGS) entry which is preliminary data.</text>
</comment>
<dbReference type="AlphaFoldDB" id="A0A3E1NTN3"/>
<accession>A0A3E1NTN3</accession>
<dbReference type="RefSeq" id="WP_116857238.1">
    <property type="nucleotide sequence ID" value="NZ_QTJV01000016.1"/>
</dbReference>
<dbReference type="Proteomes" id="UP000261174">
    <property type="component" value="Unassembled WGS sequence"/>
</dbReference>
<proteinExistence type="predicted"/>
<dbReference type="OrthoDB" id="678258at2"/>
<dbReference type="EMBL" id="QTJV01000016">
    <property type="protein sequence ID" value="RFM31204.1"/>
    <property type="molecule type" value="Genomic_DNA"/>
</dbReference>
<protein>
    <submittedName>
        <fullName evidence="1">Uncharacterized protein</fullName>
    </submittedName>
</protein>
<gene>
    <name evidence="1" type="ORF">DXN04_30670</name>
</gene>
<sequence>MAIKFNRKAEVINRVKAEGRFNYMNSGKDSEMRKAINTHVNETKRDFEHKERMSMIAASQLTLTA</sequence>
<reference evidence="1 2" key="1">
    <citation type="submission" date="2018-08" db="EMBL/GenBank/DDBJ databases">
        <title>Chitinophaga sp. K20C18050901, a novel bacterium isolated from forest soil.</title>
        <authorList>
            <person name="Wang C."/>
        </authorList>
    </citation>
    <scope>NUCLEOTIDE SEQUENCE [LARGE SCALE GENOMIC DNA]</scope>
    <source>
        <strain evidence="1 2">K20C18050901</strain>
    </source>
</reference>
<keyword evidence="2" id="KW-1185">Reference proteome</keyword>
<name>A0A3E1NTN3_9BACT</name>
<evidence type="ECO:0000313" key="2">
    <source>
        <dbReference type="Proteomes" id="UP000261174"/>
    </source>
</evidence>
<organism evidence="1 2">
    <name type="scientific">Chitinophaga silvisoli</name>
    <dbReference type="NCBI Taxonomy" id="2291814"/>
    <lineage>
        <taxon>Bacteria</taxon>
        <taxon>Pseudomonadati</taxon>
        <taxon>Bacteroidota</taxon>
        <taxon>Chitinophagia</taxon>
        <taxon>Chitinophagales</taxon>
        <taxon>Chitinophagaceae</taxon>
        <taxon>Chitinophaga</taxon>
    </lineage>
</organism>
<evidence type="ECO:0000313" key="1">
    <source>
        <dbReference type="EMBL" id="RFM31204.1"/>
    </source>
</evidence>